<name>A0ABY8ICI7_9HYPH</name>
<dbReference type="PANTHER" id="PTHR33840:SF1">
    <property type="entry name" value="TLE1 PHOSPHOLIPASE DOMAIN-CONTAINING PROTEIN"/>
    <property type="match status" value="1"/>
</dbReference>
<evidence type="ECO:0000313" key="2">
    <source>
        <dbReference type="EMBL" id="WFS21466.1"/>
    </source>
</evidence>
<protein>
    <submittedName>
        <fullName evidence="2">DUF2235 domain-containing protein</fullName>
    </submittedName>
</protein>
<dbReference type="SUPFAM" id="SSF53474">
    <property type="entry name" value="alpha/beta-Hydrolases"/>
    <property type="match status" value="1"/>
</dbReference>
<dbReference type="Gene3D" id="3.40.50.1820">
    <property type="entry name" value="alpha/beta hydrolase"/>
    <property type="match status" value="1"/>
</dbReference>
<evidence type="ECO:0000259" key="1">
    <source>
        <dbReference type="Pfam" id="PF09994"/>
    </source>
</evidence>
<organism evidence="2 3">
    <name type="scientific">Rhizobium rhododendri</name>
    <dbReference type="NCBI Taxonomy" id="2506430"/>
    <lineage>
        <taxon>Bacteria</taxon>
        <taxon>Pseudomonadati</taxon>
        <taxon>Pseudomonadota</taxon>
        <taxon>Alphaproteobacteria</taxon>
        <taxon>Hyphomicrobiales</taxon>
        <taxon>Rhizobiaceae</taxon>
        <taxon>Rhizobium/Agrobacterium group</taxon>
        <taxon>Rhizobium</taxon>
    </lineage>
</organism>
<dbReference type="Pfam" id="PF09994">
    <property type="entry name" value="T6SS_Tle1-like_cat"/>
    <property type="match status" value="1"/>
</dbReference>
<dbReference type="PANTHER" id="PTHR33840">
    <property type="match status" value="1"/>
</dbReference>
<dbReference type="InterPro" id="IPR029058">
    <property type="entry name" value="AB_hydrolase_fold"/>
</dbReference>
<proteinExistence type="predicted"/>
<dbReference type="InterPro" id="IPR018712">
    <property type="entry name" value="Tle1-like_cat"/>
</dbReference>
<evidence type="ECO:0000313" key="3">
    <source>
        <dbReference type="Proteomes" id="UP000318939"/>
    </source>
</evidence>
<sequence>MATGWGLDQNVKEAYRFLVENYDAGPVEDGQNVDRDRIFIFGFSRGAYTARVLAGFLHAFGLTSKYNLNLIDYAYRTYKSVNADGDAAAVDGTSRFAKMRLYEKTLVNDHPPIKLLGLFETVASLLEVGHGRLQMKTHPFTDANPSVEWVRQALAIDEKRTMYRPEYWKPDQDYHARHSATAKSKQNFMEVWFAGVHCDVGGGYPETESAQIKIPLDWMIRETEPTGLHYRHEVIDRIVLGKDPEMPRYQPLSPTGPLHNSMNAAWRILEWIPREIPRSSLRKAHAHGMYIPRSDPRLIPAGALLHESVRTRLETGDYKPQNLPRTHHYVP</sequence>
<dbReference type="RefSeq" id="WP_279309157.1">
    <property type="nucleotide sequence ID" value="NZ_CP117267.1"/>
</dbReference>
<dbReference type="EMBL" id="CP117267">
    <property type="protein sequence ID" value="WFS21466.1"/>
    <property type="molecule type" value="Genomic_DNA"/>
</dbReference>
<reference evidence="2" key="1">
    <citation type="journal article" date="2019" name="Phytopathology">
        <title>A Novel Group of Rhizobium tumorigenes-Like Agrobacteria Associated with Crown Gall Disease of Rhododendron and Blueberry.</title>
        <authorList>
            <person name="Kuzmanovic N."/>
            <person name="Behrens P."/>
            <person name="Idczak E."/>
            <person name="Wagner S."/>
            <person name="Gotz M."/>
            <person name="Sproer C."/>
            <person name="Bunk B."/>
            <person name="Overmann J."/>
            <person name="Smalla K."/>
        </authorList>
    </citation>
    <scope>NUCLEOTIDE SEQUENCE</scope>
    <source>
        <strain evidence="2">Rho-6.2</strain>
    </source>
</reference>
<keyword evidence="3" id="KW-1185">Reference proteome</keyword>
<accession>A0ABY8ICI7</accession>
<gene>
    <name evidence="2" type="ORF">PR018_09710</name>
</gene>
<feature type="domain" description="T6SS Phospholipase effector Tle1-like catalytic" evidence="1">
    <location>
        <begin position="2"/>
        <end position="222"/>
    </location>
</feature>
<reference evidence="2" key="2">
    <citation type="journal article" date="2023" name="MicrobiologyOpen">
        <title>Genomics of the tumorigenes clade of the family Rhizobiaceae and description of Rhizobium rhododendri sp. nov.</title>
        <authorList>
            <person name="Kuzmanovic N."/>
            <person name="diCenzo G.C."/>
            <person name="Bunk B."/>
            <person name="Sproeer C."/>
            <person name="Fruehling A."/>
            <person name="Neumann-Schaal M."/>
            <person name="Overmann J."/>
            <person name="Smalla K."/>
        </authorList>
    </citation>
    <scope>NUCLEOTIDE SEQUENCE</scope>
    <source>
        <strain evidence="2">Rho-6.2</strain>
    </source>
</reference>
<dbReference type="Proteomes" id="UP000318939">
    <property type="component" value="Chromosome"/>
</dbReference>